<dbReference type="InterPro" id="IPR019888">
    <property type="entry name" value="Tscrpt_reg_AsnC-like"/>
</dbReference>
<gene>
    <name evidence="5" type="ORF">SAMN05216551_105284</name>
</gene>
<dbReference type="EMBL" id="FNLO01000005">
    <property type="protein sequence ID" value="SDV48670.1"/>
    <property type="molecule type" value="Genomic_DNA"/>
</dbReference>
<dbReference type="STRING" id="1770053.SAMN05216551_105284"/>
<sequence length="156" mass="17372">MQLDAVDRKILAALQRDASVSVGELGERVGLSQSQCWRRVERLQRAGIIVRRVAQLDRKKLGLNMQLFAQIRLSRQASDAARAFRAAVDTFPEVIELHSVLGNIDFLLKIVTTDLEAYERFLSDRLSSLPMVQEVHTIISLSEHKGGGELPVALAP</sequence>
<dbReference type="Gene3D" id="1.10.10.10">
    <property type="entry name" value="Winged helix-like DNA-binding domain superfamily/Winged helix DNA-binding domain"/>
    <property type="match status" value="1"/>
</dbReference>
<dbReference type="InterPro" id="IPR000485">
    <property type="entry name" value="AsnC-type_HTH_dom"/>
</dbReference>
<dbReference type="SMART" id="SM00344">
    <property type="entry name" value="HTH_ASNC"/>
    <property type="match status" value="1"/>
</dbReference>
<dbReference type="PROSITE" id="PS50956">
    <property type="entry name" value="HTH_ASNC_2"/>
    <property type="match status" value="1"/>
</dbReference>
<evidence type="ECO:0000256" key="2">
    <source>
        <dbReference type="ARBA" id="ARBA00023125"/>
    </source>
</evidence>
<keyword evidence="6" id="KW-1185">Reference proteome</keyword>
<dbReference type="SUPFAM" id="SSF54909">
    <property type="entry name" value="Dimeric alpha+beta barrel"/>
    <property type="match status" value="1"/>
</dbReference>
<evidence type="ECO:0000313" key="5">
    <source>
        <dbReference type="EMBL" id="SDV48670.1"/>
    </source>
</evidence>
<dbReference type="GO" id="GO:0043565">
    <property type="term" value="F:sequence-specific DNA binding"/>
    <property type="evidence" value="ECO:0007669"/>
    <property type="project" value="InterPro"/>
</dbReference>
<dbReference type="GO" id="GO:0006355">
    <property type="term" value="P:regulation of DNA-templated transcription"/>
    <property type="evidence" value="ECO:0007669"/>
    <property type="project" value="UniProtKB-ARBA"/>
</dbReference>
<evidence type="ECO:0000313" key="6">
    <source>
        <dbReference type="Proteomes" id="UP000243719"/>
    </source>
</evidence>
<organism evidence="5 6">
    <name type="scientific">Chitinasiproducens palmae</name>
    <dbReference type="NCBI Taxonomy" id="1770053"/>
    <lineage>
        <taxon>Bacteria</taxon>
        <taxon>Pseudomonadati</taxon>
        <taxon>Pseudomonadota</taxon>
        <taxon>Betaproteobacteria</taxon>
        <taxon>Burkholderiales</taxon>
        <taxon>Burkholderiaceae</taxon>
        <taxon>Chitinasiproducens</taxon>
    </lineage>
</organism>
<keyword evidence="1" id="KW-0805">Transcription regulation</keyword>
<name>A0A1H2PPL1_9BURK</name>
<dbReference type="InterPro" id="IPR011991">
    <property type="entry name" value="ArsR-like_HTH"/>
</dbReference>
<evidence type="ECO:0000256" key="1">
    <source>
        <dbReference type="ARBA" id="ARBA00023015"/>
    </source>
</evidence>
<dbReference type="InterPro" id="IPR036388">
    <property type="entry name" value="WH-like_DNA-bd_sf"/>
</dbReference>
<feature type="domain" description="HTH asnC-type" evidence="4">
    <location>
        <begin position="3"/>
        <end position="64"/>
    </location>
</feature>
<evidence type="ECO:0000256" key="3">
    <source>
        <dbReference type="ARBA" id="ARBA00023163"/>
    </source>
</evidence>
<dbReference type="GO" id="GO:0005829">
    <property type="term" value="C:cytosol"/>
    <property type="evidence" value="ECO:0007669"/>
    <property type="project" value="TreeGrafter"/>
</dbReference>
<dbReference type="Pfam" id="PF01037">
    <property type="entry name" value="AsnC_trans_reg"/>
    <property type="match status" value="1"/>
</dbReference>
<dbReference type="CDD" id="cd00090">
    <property type="entry name" value="HTH_ARSR"/>
    <property type="match status" value="1"/>
</dbReference>
<evidence type="ECO:0000259" key="4">
    <source>
        <dbReference type="PROSITE" id="PS50956"/>
    </source>
</evidence>
<dbReference type="InterPro" id="IPR036390">
    <property type="entry name" value="WH_DNA-bd_sf"/>
</dbReference>
<dbReference type="AlphaFoldDB" id="A0A1H2PPL1"/>
<dbReference type="GO" id="GO:0043200">
    <property type="term" value="P:response to amino acid"/>
    <property type="evidence" value="ECO:0007669"/>
    <property type="project" value="TreeGrafter"/>
</dbReference>
<dbReference type="Proteomes" id="UP000243719">
    <property type="component" value="Unassembled WGS sequence"/>
</dbReference>
<dbReference type="Gene3D" id="3.30.70.920">
    <property type="match status" value="1"/>
</dbReference>
<dbReference type="InterPro" id="IPR019885">
    <property type="entry name" value="Tscrpt_reg_HTH_AsnC-type_CS"/>
</dbReference>
<reference evidence="6" key="1">
    <citation type="submission" date="2016-09" db="EMBL/GenBank/DDBJ databases">
        <authorList>
            <person name="Varghese N."/>
            <person name="Submissions S."/>
        </authorList>
    </citation>
    <scope>NUCLEOTIDE SEQUENCE [LARGE SCALE GENOMIC DNA]</scope>
    <source>
        <strain evidence="6">JS23</strain>
    </source>
</reference>
<dbReference type="InterPro" id="IPR011008">
    <property type="entry name" value="Dimeric_a/b-barrel"/>
</dbReference>
<dbReference type="PANTHER" id="PTHR30154">
    <property type="entry name" value="LEUCINE-RESPONSIVE REGULATORY PROTEIN"/>
    <property type="match status" value="1"/>
</dbReference>
<dbReference type="PRINTS" id="PR00033">
    <property type="entry name" value="HTHASNC"/>
</dbReference>
<accession>A0A1H2PPL1</accession>
<dbReference type="PANTHER" id="PTHR30154:SF17">
    <property type="entry name" value="DNA-BINDING TRANSCRIPTIONAL ACTIVATOR DECR"/>
    <property type="match status" value="1"/>
</dbReference>
<dbReference type="RefSeq" id="WP_211435332.1">
    <property type="nucleotide sequence ID" value="NZ_FNLO01000005.1"/>
</dbReference>
<proteinExistence type="predicted"/>
<keyword evidence="3" id="KW-0804">Transcription</keyword>
<protein>
    <submittedName>
        <fullName evidence="5">Transcriptional regulator, AsnC family</fullName>
    </submittedName>
</protein>
<keyword evidence="2" id="KW-0238">DNA-binding</keyword>
<dbReference type="PROSITE" id="PS00519">
    <property type="entry name" value="HTH_ASNC_1"/>
    <property type="match status" value="1"/>
</dbReference>
<dbReference type="InterPro" id="IPR019887">
    <property type="entry name" value="Tscrpt_reg_AsnC/Lrp_C"/>
</dbReference>
<dbReference type="SUPFAM" id="SSF46785">
    <property type="entry name" value="Winged helix' DNA-binding domain"/>
    <property type="match status" value="1"/>
</dbReference>
<dbReference type="Pfam" id="PF13404">
    <property type="entry name" value="HTH_AsnC-type"/>
    <property type="match status" value="1"/>
</dbReference>